<evidence type="ECO:0000256" key="1">
    <source>
        <dbReference type="SAM" id="MobiDB-lite"/>
    </source>
</evidence>
<keyword evidence="4" id="KW-1185">Reference proteome</keyword>
<evidence type="ECO:0000313" key="3">
    <source>
        <dbReference type="EMBL" id="KAK6169838.1"/>
    </source>
</evidence>
<proteinExistence type="predicted"/>
<accession>A0AAN8GH45</accession>
<comment type="caution">
    <text evidence="2">The sequence shown here is derived from an EMBL/GenBank/DDBJ whole genome shotgun (WGS) entry which is preliminary data.</text>
</comment>
<name>A0AAN8GH45_PATCE</name>
<feature type="compositionally biased region" description="Basic and acidic residues" evidence="1">
    <location>
        <begin position="91"/>
        <end position="102"/>
    </location>
</feature>
<organism evidence="2 4">
    <name type="scientific">Patella caerulea</name>
    <name type="common">Rayed Mediterranean limpet</name>
    <dbReference type="NCBI Taxonomy" id="87958"/>
    <lineage>
        <taxon>Eukaryota</taxon>
        <taxon>Metazoa</taxon>
        <taxon>Spiralia</taxon>
        <taxon>Lophotrochozoa</taxon>
        <taxon>Mollusca</taxon>
        <taxon>Gastropoda</taxon>
        <taxon>Patellogastropoda</taxon>
        <taxon>Patelloidea</taxon>
        <taxon>Patellidae</taxon>
        <taxon>Patella</taxon>
    </lineage>
</organism>
<dbReference type="AlphaFoldDB" id="A0AAN8GH45"/>
<dbReference type="Proteomes" id="UP001347796">
    <property type="component" value="Unassembled WGS sequence"/>
</dbReference>
<gene>
    <name evidence="3" type="ORF">SNE40_020816</name>
    <name evidence="2" type="ORF">SNE40_021102</name>
</gene>
<evidence type="ECO:0000313" key="4">
    <source>
        <dbReference type="Proteomes" id="UP001347796"/>
    </source>
</evidence>
<dbReference type="EMBL" id="JAZGQO010000015">
    <property type="protein sequence ID" value="KAK6169838.1"/>
    <property type="molecule type" value="Genomic_DNA"/>
</dbReference>
<sequence>MEDEQNPPEMMQEVGTLDPSTIEALQEGETITLSLEEASQLLLDGAEFAPGTYQILTTPDIIQNGEVPFEIINGDQETLLSFLPQNATTDGVHHATTEDGRQVSHFTHGLN</sequence>
<feature type="region of interest" description="Disordered" evidence="1">
    <location>
        <begin position="90"/>
        <end position="111"/>
    </location>
</feature>
<protein>
    <submittedName>
        <fullName evidence="2">Uncharacterized protein</fullName>
    </submittedName>
</protein>
<dbReference type="EMBL" id="JAZGQO010000017">
    <property type="protein sequence ID" value="KAK6168309.1"/>
    <property type="molecule type" value="Genomic_DNA"/>
</dbReference>
<evidence type="ECO:0000313" key="2">
    <source>
        <dbReference type="EMBL" id="KAK6168309.1"/>
    </source>
</evidence>
<reference evidence="2 4" key="1">
    <citation type="submission" date="2024-01" db="EMBL/GenBank/DDBJ databases">
        <title>The genome of the rayed Mediterranean limpet Patella caerulea (Linnaeus, 1758).</title>
        <authorList>
            <person name="Anh-Thu Weber A."/>
            <person name="Halstead-Nussloch G."/>
        </authorList>
    </citation>
    <scope>NUCLEOTIDE SEQUENCE [LARGE SCALE GENOMIC DNA]</scope>
    <source>
        <strain evidence="2">AATW-2023a</strain>
        <tissue evidence="2">Whole specimen</tissue>
    </source>
</reference>